<dbReference type="PANTHER" id="PTHR42760">
    <property type="entry name" value="SHORT-CHAIN DEHYDROGENASES/REDUCTASES FAMILY MEMBER"/>
    <property type="match status" value="1"/>
</dbReference>
<dbReference type="InterPro" id="IPR020904">
    <property type="entry name" value="Sc_DH/Rdtase_CS"/>
</dbReference>
<dbReference type="PRINTS" id="PR00080">
    <property type="entry name" value="SDRFAMILY"/>
</dbReference>
<proteinExistence type="inferred from homology"/>
<dbReference type="FunFam" id="3.40.50.720:FF:000084">
    <property type="entry name" value="Short-chain dehydrogenase reductase"/>
    <property type="match status" value="1"/>
</dbReference>
<protein>
    <recommendedName>
        <fullName evidence="3">SDR family oxidoreductase</fullName>
    </recommendedName>
</protein>
<sequence>MNGVKSVMGKLDGKVAIITGAARGHSQAVVRRFVEEGAAVSICDIVPVEVLEERVGSQIRQQGGQIICFQTDVSKEDQVNAMVKETLKKFGTVDILANVVGIAGPTKDVWDMTLSEWKLTLDVNLDSLFLCCKAVLPVMIEKRYGKIINFSSGTGKQPLSHRTPYATSKMGVIGFTRTLAADVGSYNINVNAICPGEHSGRSMELARGRAEYLNEPFDEEEFFQRYEGRRRDRQSVLAGRWRADEGFTDKGSSSEDAASLAVFLASEDSASMTGQDINAGGGVMW</sequence>
<evidence type="ECO:0000313" key="2">
    <source>
        <dbReference type="EMBL" id="SVA80801.1"/>
    </source>
</evidence>
<dbReference type="EMBL" id="UINC01019118">
    <property type="protein sequence ID" value="SVA80801.1"/>
    <property type="molecule type" value="Genomic_DNA"/>
</dbReference>
<organism evidence="2">
    <name type="scientific">marine metagenome</name>
    <dbReference type="NCBI Taxonomy" id="408172"/>
    <lineage>
        <taxon>unclassified sequences</taxon>
        <taxon>metagenomes</taxon>
        <taxon>ecological metagenomes</taxon>
    </lineage>
</organism>
<accession>A0A381YW07</accession>
<dbReference type="InterPro" id="IPR002347">
    <property type="entry name" value="SDR_fam"/>
</dbReference>
<dbReference type="Gene3D" id="3.40.50.720">
    <property type="entry name" value="NAD(P)-binding Rossmann-like Domain"/>
    <property type="match status" value="1"/>
</dbReference>
<reference evidence="2" key="1">
    <citation type="submission" date="2018-05" db="EMBL/GenBank/DDBJ databases">
        <authorList>
            <person name="Lanie J.A."/>
            <person name="Ng W.-L."/>
            <person name="Kazmierczak K.M."/>
            <person name="Andrzejewski T.M."/>
            <person name="Davidsen T.M."/>
            <person name="Wayne K.J."/>
            <person name="Tettelin H."/>
            <person name="Glass J.I."/>
            <person name="Rusch D."/>
            <person name="Podicherti R."/>
            <person name="Tsui H.-C.T."/>
            <person name="Winkler M.E."/>
        </authorList>
    </citation>
    <scope>NUCLEOTIDE SEQUENCE</scope>
</reference>
<dbReference type="SUPFAM" id="SSF51735">
    <property type="entry name" value="NAD(P)-binding Rossmann-fold domains"/>
    <property type="match status" value="1"/>
</dbReference>
<gene>
    <name evidence="2" type="ORF">METZ01_LOCUS133655</name>
</gene>
<dbReference type="CDD" id="cd05233">
    <property type="entry name" value="SDR_c"/>
    <property type="match status" value="1"/>
</dbReference>
<dbReference type="PANTHER" id="PTHR42760:SF105">
    <property type="entry name" value="SORBITOL-6-PHOSPHATE 2-DEHYDROGENASE"/>
    <property type="match status" value="1"/>
</dbReference>
<evidence type="ECO:0008006" key="3">
    <source>
        <dbReference type="Google" id="ProtNLM"/>
    </source>
</evidence>
<name>A0A381YW07_9ZZZZ</name>
<dbReference type="PROSITE" id="PS00061">
    <property type="entry name" value="ADH_SHORT"/>
    <property type="match status" value="1"/>
</dbReference>
<dbReference type="InterPro" id="IPR036291">
    <property type="entry name" value="NAD(P)-bd_dom_sf"/>
</dbReference>
<comment type="similarity">
    <text evidence="1">Belongs to the short-chain dehydrogenases/reductases (SDR) family.</text>
</comment>
<dbReference type="Pfam" id="PF00106">
    <property type="entry name" value="adh_short"/>
    <property type="match status" value="1"/>
</dbReference>
<dbReference type="AlphaFoldDB" id="A0A381YW07"/>
<evidence type="ECO:0000256" key="1">
    <source>
        <dbReference type="ARBA" id="ARBA00006484"/>
    </source>
</evidence>
<dbReference type="GO" id="GO:0016616">
    <property type="term" value="F:oxidoreductase activity, acting on the CH-OH group of donors, NAD or NADP as acceptor"/>
    <property type="evidence" value="ECO:0007669"/>
    <property type="project" value="TreeGrafter"/>
</dbReference>
<dbReference type="PRINTS" id="PR00081">
    <property type="entry name" value="GDHRDH"/>
</dbReference>